<evidence type="ECO:0000256" key="1">
    <source>
        <dbReference type="SAM" id="Phobius"/>
    </source>
</evidence>
<keyword evidence="1" id="KW-0812">Transmembrane</keyword>
<dbReference type="KEGG" id="dtx:ATSB10_37130"/>
<name>A0A160N5C0_9GAMM</name>
<keyword evidence="1" id="KW-0472">Membrane</keyword>
<dbReference type="EMBL" id="CP014841">
    <property type="protein sequence ID" value="AND71167.1"/>
    <property type="molecule type" value="Genomic_DNA"/>
</dbReference>
<keyword evidence="1" id="KW-1133">Transmembrane helix</keyword>
<dbReference type="STRING" id="445710.ATSB10_37130"/>
<protein>
    <submittedName>
        <fullName evidence="2">Uncharacterized protein</fullName>
    </submittedName>
</protein>
<gene>
    <name evidence="2" type="ORF">ATSB10_37130</name>
</gene>
<reference evidence="2 3" key="1">
    <citation type="submission" date="2016-02" db="EMBL/GenBank/DDBJ databases">
        <title>Complete genome sequencing and analysis of ATSB10, Dyella thiooxydans isolated from rhizosphere soil of sunflower (Helianthus annuus L.).</title>
        <authorList>
            <person name="Lee Y."/>
            <person name="Hwangbo K."/>
            <person name="Chung H."/>
            <person name="Yoo J."/>
            <person name="Kim K.Y."/>
            <person name="Sa T.M."/>
            <person name="Um Y."/>
            <person name="Madhaiyan M."/>
        </authorList>
    </citation>
    <scope>NUCLEOTIDE SEQUENCE [LARGE SCALE GENOMIC DNA]</scope>
    <source>
        <strain evidence="2 3">ATSB10</strain>
    </source>
</reference>
<organism evidence="2 3">
    <name type="scientific">Dyella thiooxydans</name>
    <dbReference type="NCBI Taxonomy" id="445710"/>
    <lineage>
        <taxon>Bacteria</taxon>
        <taxon>Pseudomonadati</taxon>
        <taxon>Pseudomonadota</taxon>
        <taxon>Gammaproteobacteria</taxon>
        <taxon>Lysobacterales</taxon>
        <taxon>Rhodanobacteraceae</taxon>
        <taxon>Dyella</taxon>
    </lineage>
</organism>
<dbReference type="Proteomes" id="UP000077255">
    <property type="component" value="Chromosome"/>
</dbReference>
<dbReference type="PATRIC" id="fig|445710.3.peg.3710"/>
<evidence type="ECO:0000313" key="2">
    <source>
        <dbReference type="EMBL" id="AND71167.1"/>
    </source>
</evidence>
<sequence length="252" mass="27292">MRSLALRRTWPYALWLIALALVPWWLGLPLLLGIAAALLVRVERLHAWQGRLRLSLRWGLPGVSFALGHAFAEAALGWTVAAVAALAGFTLLAGLEAWLDRHRRAEREAAATPSAGDEWPERVLAPPPVGSGIIELAPPDWHACAAGSPASPAGLPGGQVRYVREAGFAGFRFDDGSHVEAPPGRCAIDPGGGWLAVEIPPGVLLWDRRSGRVHRLRRRGLCGWYAGHPWLQSSPGEMPVPLDEALRREPDD</sequence>
<dbReference type="RefSeq" id="WP_063674111.1">
    <property type="nucleotide sequence ID" value="NZ_CP014841.1"/>
</dbReference>
<dbReference type="OrthoDB" id="5949224at2"/>
<accession>A0A160N5C0</accession>
<proteinExistence type="predicted"/>
<dbReference type="AlphaFoldDB" id="A0A160N5C0"/>
<feature type="transmembrane region" description="Helical" evidence="1">
    <location>
        <begin position="12"/>
        <end position="42"/>
    </location>
</feature>
<keyword evidence="3" id="KW-1185">Reference proteome</keyword>
<evidence type="ECO:0000313" key="3">
    <source>
        <dbReference type="Proteomes" id="UP000077255"/>
    </source>
</evidence>
<feature type="transmembrane region" description="Helical" evidence="1">
    <location>
        <begin position="78"/>
        <end position="99"/>
    </location>
</feature>